<evidence type="ECO:0000256" key="5">
    <source>
        <dbReference type="ARBA" id="ARBA00022679"/>
    </source>
</evidence>
<dbReference type="InterPro" id="IPR050351">
    <property type="entry name" value="BphY/WalK/GraS-like"/>
</dbReference>
<evidence type="ECO:0000256" key="11">
    <source>
        <dbReference type="SAM" id="Phobius"/>
    </source>
</evidence>
<proteinExistence type="predicted"/>
<dbReference type="InterPro" id="IPR036890">
    <property type="entry name" value="HATPase_C_sf"/>
</dbReference>
<dbReference type="InterPro" id="IPR003594">
    <property type="entry name" value="HATPase_dom"/>
</dbReference>
<dbReference type="AlphaFoldDB" id="A0A9D1KRL2"/>
<evidence type="ECO:0000256" key="4">
    <source>
        <dbReference type="ARBA" id="ARBA00022475"/>
    </source>
</evidence>
<dbReference type="InterPro" id="IPR004358">
    <property type="entry name" value="Sig_transdc_His_kin-like_C"/>
</dbReference>
<keyword evidence="4" id="KW-1003">Cell membrane</keyword>
<keyword evidence="6 11" id="KW-0812">Transmembrane</keyword>
<dbReference type="GO" id="GO:0016036">
    <property type="term" value="P:cellular response to phosphate starvation"/>
    <property type="evidence" value="ECO:0007669"/>
    <property type="project" value="TreeGrafter"/>
</dbReference>
<dbReference type="PRINTS" id="PR00344">
    <property type="entry name" value="BCTRLSENSOR"/>
</dbReference>
<feature type="transmembrane region" description="Helical" evidence="11">
    <location>
        <begin position="56"/>
        <end position="75"/>
    </location>
</feature>
<dbReference type="PROSITE" id="PS50109">
    <property type="entry name" value="HIS_KIN"/>
    <property type="match status" value="1"/>
</dbReference>
<comment type="subcellular location">
    <subcellularLocation>
        <location evidence="2">Cell membrane</location>
        <topology evidence="2">Multi-pass membrane protein</topology>
    </subcellularLocation>
</comment>
<protein>
    <recommendedName>
        <fullName evidence="3">histidine kinase</fullName>
        <ecNumber evidence="3">2.7.13.3</ecNumber>
    </recommendedName>
</protein>
<dbReference type="Pfam" id="PF02518">
    <property type="entry name" value="HATPase_c"/>
    <property type="match status" value="1"/>
</dbReference>
<evidence type="ECO:0000313" key="14">
    <source>
        <dbReference type="Proteomes" id="UP000824160"/>
    </source>
</evidence>
<dbReference type="PANTHER" id="PTHR45453:SF2">
    <property type="entry name" value="HISTIDINE KINASE"/>
    <property type="match status" value="1"/>
</dbReference>
<gene>
    <name evidence="13" type="ORF">IAC43_03495</name>
</gene>
<reference evidence="13" key="2">
    <citation type="journal article" date="2021" name="PeerJ">
        <title>Extensive microbial diversity within the chicken gut microbiome revealed by metagenomics and culture.</title>
        <authorList>
            <person name="Gilroy R."/>
            <person name="Ravi A."/>
            <person name="Getino M."/>
            <person name="Pursley I."/>
            <person name="Horton D.L."/>
            <person name="Alikhan N.F."/>
            <person name="Baker D."/>
            <person name="Gharbi K."/>
            <person name="Hall N."/>
            <person name="Watson M."/>
            <person name="Adriaenssens E.M."/>
            <person name="Foster-Nyarko E."/>
            <person name="Jarju S."/>
            <person name="Secka A."/>
            <person name="Antonio M."/>
            <person name="Oren A."/>
            <person name="Chaudhuri R.R."/>
            <person name="La Ragione R."/>
            <person name="Hildebrand F."/>
            <person name="Pallen M.J."/>
        </authorList>
    </citation>
    <scope>NUCLEOTIDE SEQUENCE</scope>
    <source>
        <strain evidence="13">ChiBcec7-5410</strain>
    </source>
</reference>
<comment type="caution">
    <text evidence="13">The sequence shown here is derived from an EMBL/GenBank/DDBJ whole genome shotgun (WGS) entry which is preliminary data.</text>
</comment>
<evidence type="ECO:0000256" key="6">
    <source>
        <dbReference type="ARBA" id="ARBA00022692"/>
    </source>
</evidence>
<evidence type="ECO:0000256" key="10">
    <source>
        <dbReference type="ARBA" id="ARBA00023136"/>
    </source>
</evidence>
<dbReference type="Gene3D" id="3.30.565.10">
    <property type="entry name" value="Histidine kinase-like ATPase, C-terminal domain"/>
    <property type="match status" value="1"/>
</dbReference>
<accession>A0A9D1KRL2</accession>
<organism evidence="13 14">
    <name type="scientific">Candidatus Faecivivens stercoripullorum</name>
    <dbReference type="NCBI Taxonomy" id="2840805"/>
    <lineage>
        <taxon>Bacteria</taxon>
        <taxon>Bacillati</taxon>
        <taxon>Bacillota</taxon>
        <taxon>Clostridia</taxon>
        <taxon>Eubacteriales</taxon>
        <taxon>Oscillospiraceae</taxon>
        <taxon>Oscillospiraceae incertae sedis</taxon>
        <taxon>Candidatus Faecivivens</taxon>
    </lineage>
</organism>
<keyword evidence="10 11" id="KW-0472">Membrane</keyword>
<evidence type="ECO:0000256" key="2">
    <source>
        <dbReference type="ARBA" id="ARBA00004651"/>
    </source>
</evidence>
<keyword evidence="9" id="KW-0902">Two-component regulatory system</keyword>
<keyword evidence="5" id="KW-0808">Transferase</keyword>
<evidence type="ECO:0000256" key="8">
    <source>
        <dbReference type="ARBA" id="ARBA00022989"/>
    </source>
</evidence>
<reference evidence="13" key="1">
    <citation type="submission" date="2020-10" db="EMBL/GenBank/DDBJ databases">
        <authorList>
            <person name="Gilroy R."/>
        </authorList>
    </citation>
    <scope>NUCLEOTIDE SEQUENCE</scope>
    <source>
        <strain evidence="13">ChiBcec7-5410</strain>
    </source>
</reference>
<dbReference type="Proteomes" id="UP000824160">
    <property type="component" value="Unassembled WGS sequence"/>
</dbReference>
<dbReference type="InterPro" id="IPR005467">
    <property type="entry name" value="His_kinase_dom"/>
</dbReference>
<evidence type="ECO:0000259" key="12">
    <source>
        <dbReference type="PROSITE" id="PS50109"/>
    </source>
</evidence>
<evidence type="ECO:0000256" key="1">
    <source>
        <dbReference type="ARBA" id="ARBA00000085"/>
    </source>
</evidence>
<evidence type="ECO:0000256" key="7">
    <source>
        <dbReference type="ARBA" id="ARBA00022777"/>
    </source>
</evidence>
<evidence type="ECO:0000256" key="3">
    <source>
        <dbReference type="ARBA" id="ARBA00012438"/>
    </source>
</evidence>
<keyword evidence="8 11" id="KW-1133">Transmembrane helix</keyword>
<dbReference type="GO" id="GO:0004721">
    <property type="term" value="F:phosphoprotein phosphatase activity"/>
    <property type="evidence" value="ECO:0007669"/>
    <property type="project" value="TreeGrafter"/>
</dbReference>
<evidence type="ECO:0000313" key="13">
    <source>
        <dbReference type="EMBL" id="HIT94225.1"/>
    </source>
</evidence>
<dbReference type="SMART" id="SM00387">
    <property type="entry name" value="HATPase_c"/>
    <property type="match status" value="1"/>
</dbReference>
<sequence>MNNHDNAHRHEHRLRLLRQLGRYLWEKRRDLILWLLWTGVQALVFVLYRITLEPLIYASMLGTAVGGYFFVTGFVRWRKRQMELELLQKLLDEKVLPLPKPHDLSEKNYQTLVTQLAEARQRDRREYEEKQSAMVDFYTLWVHQIKTPIAAMRLLLQSDKETPSSQLLGELTRIEGYSEMVLSYMRLQSDETDYVFRKISVDPLIRKTLRRFARLFIGGKLSVSFEGTGMEVVTDEKWLLIVLEQVISNAVKYTPPGGKVSILSENGMLVIADTGIGIRKEDQPRVFQRGYTGFNGRGERHSSGLGLYLCREIMDRLGGKITLDSEPGKGCRVMLAFPERVEGYE</sequence>
<name>A0A9D1KRL2_9FIRM</name>
<dbReference type="EC" id="2.7.13.3" evidence="3"/>
<feature type="transmembrane region" description="Helical" evidence="11">
    <location>
        <begin position="31"/>
        <end position="50"/>
    </location>
</feature>
<dbReference type="EMBL" id="DVLW01000095">
    <property type="protein sequence ID" value="HIT94225.1"/>
    <property type="molecule type" value="Genomic_DNA"/>
</dbReference>
<dbReference type="PANTHER" id="PTHR45453">
    <property type="entry name" value="PHOSPHATE REGULON SENSOR PROTEIN PHOR"/>
    <property type="match status" value="1"/>
</dbReference>
<dbReference type="GO" id="GO:0005886">
    <property type="term" value="C:plasma membrane"/>
    <property type="evidence" value="ECO:0007669"/>
    <property type="project" value="UniProtKB-SubCell"/>
</dbReference>
<dbReference type="GO" id="GO:0000155">
    <property type="term" value="F:phosphorelay sensor kinase activity"/>
    <property type="evidence" value="ECO:0007669"/>
    <property type="project" value="TreeGrafter"/>
</dbReference>
<feature type="domain" description="Histidine kinase" evidence="12">
    <location>
        <begin position="140"/>
        <end position="341"/>
    </location>
</feature>
<keyword evidence="7 13" id="KW-0418">Kinase</keyword>
<evidence type="ECO:0000256" key="9">
    <source>
        <dbReference type="ARBA" id="ARBA00023012"/>
    </source>
</evidence>
<dbReference type="SUPFAM" id="SSF55874">
    <property type="entry name" value="ATPase domain of HSP90 chaperone/DNA topoisomerase II/histidine kinase"/>
    <property type="match status" value="1"/>
</dbReference>
<comment type="catalytic activity">
    <reaction evidence="1">
        <text>ATP + protein L-histidine = ADP + protein N-phospho-L-histidine.</text>
        <dbReference type="EC" id="2.7.13.3"/>
    </reaction>
</comment>